<accession>A0A1V1P443</accession>
<dbReference type="Proteomes" id="UP000189670">
    <property type="component" value="Unassembled WGS sequence"/>
</dbReference>
<dbReference type="InterPro" id="IPR057873">
    <property type="entry name" value="CTHRC1_C"/>
</dbReference>
<evidence type="ECO:0000313" key="2">
    <source>
        <dbReference type="EMBL" id="ETR69495.1"/>
    </source>
</evidence>
<sequence length="232" mass="26687">MTIYKFLIAYCLFPMFILIFANYCEGFDCSELNDSSLYNFSKNKKSTPDEFNKNFKLLECKIQELKIILEKINYKNKDIDNKINQLSLKQFEISNKVNEIPVKSIVEETAKEKLNEYTSKIINTSHISKLGPTDYTNPGLLKDRVLKFDKLKENSIIRIGYTDTFQAHGKNKACRWEIKIDGLSCPSGKLIYGRHDGKESNIHDSNHIIGYCENISKGKHNIQIWVGATIDG</sequence>
<name>A0A1V1P443_9BACT</name>
<comment type="caution">
    <text evidence="2">The sequence shown here is derived from an EMBL/GenBank/DDBJ whole genome shotgun (WGS) entry which is preliminary data.</text>
</comment>
<dbReference type="EMBL" id="ATBP01000629">
    <property type="protein sequence ID" value="ETR69495.1"/>
    <property type="molecule type" value="Genomic_DNA"/>
</dbReference>
<organism evidence="2 3">
    <name type="scientific">Candidatus Magnetoglobus multicellularis str. Araruama</name>
    <dbReference type="NCBI Taxonomy" id="890399"/>
    <lineage>
        <taxon>Bacteria</taxon>
        <taxon>Pseudomonadati</taxon>
        <taxon>Thermodesulfobacteriota</taxon>
        <taxon>Desulfobacteria</taxon>
        <taxon>Desulfobacterales</taxon>
        <taxon>Desulfobacteraceae</taxon>
        <taxon>Candidatus Magnetoglobus</taxon>
    </lineage>
</organism>
<proteinExistence type="predicted"/>
<evidence type="ECO:0000313" key="3">
    <source>
        <dbReference type="Proteomes" id="UP000189670"/>
    </source>
</evidence>
<dbReference type="AlphaFoldDB" id="A0A1V1P443"/>
<gene>
    <name evidence="2" type="ORF">OMM_03895</name>
</gene>
<protein>
    <recommendedName>
        <fullName evidence="1">CTHRC1 C-terminal domain-containing protein</fullName>
    </recommendedName>
</protein>
<dbReference type="Pfam" id="PF25815">
    <property type="entry name" value="CTHRC1_C"/>
    <property type="match status" value="1"/>
</dbReference>
<feature type="domain" description="CTHRC1 C-terminal" evidence="1">
    <location>
        <begin position="146"/>
        <end position="228"/>
    </location>
</feature>
<reference evidence="3" key="1">
    <citation type="submission" date="2012-11" db="EMBL/GenBank/DDBJ databases">
        <authorList>
            <person name="Lucero-Rivera Y.E."/>
            <person name="Tovar-Ramirez D."/>
        </authorList>
    </citation>
    <scope>NUCLEOTIDE SEQUENCE [LARGE SCALE GENOMIC DNA]</scope>
    <source>
        <strain evidence="3">Araruama</strain>
    </source>
</reference>
<evidence type="ECO:0000259" key="1">
    <source>
        <dbReference type="Pfam" id="PF25815"/>
    </source>
</evidence>